<dbReference type="EMBL" id="CP119326">
    <property type="protein sequence ID" value="WEK38586.1"/>
    <property type="molecule type" value="Genomic_DNA"/>
</dbReference>
<evidence type="ECO:0000256" key="1">
    <source>
        <dbReference type="SAM" id="MobiDB-lite"/>
    </source>
</evidence>
<accession>A0AAJ6BKL1</accession>
<proteinExistence type="predicted"/>
<dbReference type="AlphaFoldDB" id="A0AAJ6BKL1"/>
<sequence>MSKPRIERIVPASGQQMDRSNDPETTAELDAAAPDAALASRQRLTGSAVGVGSVDFDSVGAFDVGADDNDPQDDAIVTPAKP</sequence>
<name>A0AAJ6BKL1_9CAUL</name>
<protein>
    <submittedName>
        <fullName evidence="2">Tat pathway signal protein</fullName>
    </submittedName>
</protein>
<feature type="region of interest" description="Disordered" evidence="1">
    <location>
        <begin position="62"/>
        <end position="82"/>
    </location>
</feature>
<dbReference type="Proteomes" id="UP001213664">
    <property type="component" value="Chromosome"/>
</dbReference>
<evidence type="ECO:0000313" key="2">
    <source>
        <dbReference type="EMBL" id="WEK38586.1"/>
    </source>
</evidence>
<gene>
    <name evidence="2" type="ORF">P0Y50_08465</name>
</gene>
<feature type="region of interest" description="Disordered" evidence="1">
    <location>
        <begin position="1"/>
        <end position="27"/>
    </location>
</feature>
<evidence type="ECO:0000313" key="3">
    <source>
        <dbReference type="Proteomes" id="UP001213664"/>
    </source>
</evidence>
<organism evidence="2 3">
    <name type="scientific">Candidatus Brevundimonas colombiensis</name>
    <dbReference type="NCBI Taxonomy" id="3121376"/>
    <lineage>
        <taxon>Bacteria</taxon>
        <taxon>Pseudomonadati</taxon>
        <taxon>Pseudomonadota</taxon>
        <taxon>Alphaproteobacteria</taxon>
        <taxon>Caulobacterales</taxon>
        <taxon>Caulobacteraceae</taxon>
        <taxon>Brevundimonas</taxon>
    </lineage>
</organism>
<reference evidence="2" key="1">
    <citation type="submission" date="2023-03" db="EMBL/GenBank/DDBJ databases">
        <title>Andean soil-derived lignocellulolytic bacterial consortium as a source of novel taxa and putative plastic-active enzymes.</title>
        <authorList>
            <person name="Diaz-Garcia L."/>
            <person name="Chuvochina M."/>
            <person name="Feuerriegel G."/>
            <person name="Bunk B."/>
            <person name="Sproer C."/>
            <person name="Streit W.R."/>
            <person name="Rodriguez L.M."/>
            <person name="Overmann J."/>
            <person name="Jimenez D.J."/>
        </authorList>
    </citation>
    <scope>NUCLEOTIDE SEQUENCE</scope>
    <source>
        <strain evidence="2">MAG 833</strain>
    </source>
</reference>